<organism evidence="1 2">
    <name type="scientific">Nocardioides dubius</name>
    <dbReference type="NCBI Taxonomy" id="317019"/>
    <lineage>
        <taxon>Bacteria</taxon>
        <taxon>Bacillati</taxon>
        <taxon>Actinomycetota</taxon>
        <taxon>Actinomycetes</taxon>
        <taxon>Propionibacteriales</taxon>
        <taxon>Nocardioidaceae</taxon>
        <taxon>Nocardioides</taxon>
    </lineage>
</organism>
<dbReference type="RefSeq" id="WP_343995682.1">
    <property type="nucleotide sequence ID" value="NZ_BAAALG010000011.1"/>
</dbReference>
<proteinExistence type="predicted"/>
<evidence type="ECO:0000313" key="2">
    <source>
        <dbReference type="Proteomes" id="UP001501581"/>
    </source>
</evidence>
<dbReference type="EMBL" id="BAAALG010000011">
    <property type="protein sequence ID" value="GAA1108311.1"/>
    <property type="molecule type" value="Genomic_DNA"/>
</dbReference>
<gene>
    <name evidence="1" type="ORF">GCM10009668_30580</name>
</gene>
<reference evidence="1 2" key="1">
    <citation type="journal article" date="2019" name="Int. J. Syst. Evol. Microbiol.">
        <title>The Global Catalogue of Microorganisms (GCM) 10K type strain sequencing project: providing services to taxonomists for standard genome sequencing and annotation.</title>
        <authorList>
            <consortium name="The Broad Institute Genomics Platform"/>
            <consortium name="The Broad Institute Genome Sequencing Center for Infectious Disease"/>
            <person name="Wu L."/>
            <person name="Ma J."/>
        </authorList>
    </citation>
    <scope>NUCLEOTIDE SEQUENCE [LARGE SCALE GENOMIC DNA]</scope>
    <source>
        <strain evidence="1 2">JCM 13008</strain>
    </source>
</reference>
<sequence>MSLPGGLCNRTVDALIERAALTEVLGADGGPFQVLGSVMGPDPVGAVRVFTGEKVAKAVYVGITVPQIGLDSHMVFAFMPDGSPVPHFTLDSVAGGGYYAFHLDLIQRVDAGTHMVYNDWAHTPLTGTYNEVLELEGLSKAQLDPRQLTVMSSWMLASRASEDAFAKLDGPVNAYLEHWLSLVDGEVPAEVLADIADTDLAVRDARNRSLLFSPDVDKVWAQISRLVTEPVAEQIRLQLVTNEVVR</sequence>
<accession>A0ABN1TY21</accession>
<comment type="caution">
    <text evidence="1">The sequence shown here is derived from an EMBL/GenBank/DDBJ whole genome shotgun (WGS) entry which is preliminary data.</text>
</comment>
<dbReference type="Gene3D" id="3.40.1500.20">
    <property type="match status" value="1"/>
</dbReference>
<dbReference type="Proteomes" id="UP001501581">
    <property type="component" value="Unassembled WGS sequence"/>
</dbReference>
<evidence type="ECO:0000313" key="1">
    <source>
        <dbReference type="EMBL" id="GAA1108311.1"/>
    </source>
</evidence>
<name>A0ABN1TY21_9ACTN</name>
<keyword evidence="2" id="KW-1185">Reference proteome</keyword>
<protein>
    <submittedName>
        <fullName evidence="1">Uncharacterized protein</fullName>
    </submittedName>
</protein>